<evidence type="ECO:0000313" key="1">
    <source>
        <dbReference type="EMBL" id="GME89841.1"/>
    </source>
</evidence>
<accession>A0ACB5TLP2</accession>
<name>A0ACB5TLP2_CANBO</name>
<comment type="caution">
    <text evidence="1">The sequence shown here is derived from an EMBL/GenBank/DDBJ whole genome shotgun (WGS) entry which is preliminary data.</text>
</comment>
<dbReference type="Proteomes" id="UP001165101">
    <property type="component" value="Unassembled WGS sequence"/>
</dbReference>
<proteinExistence type="predicted"/>
<reference evidence="1" key="1">
    <citation type="submission" date="2023-04" db="EMBL/GenBank/DDBJ databases">
        <title>Candida boidinii NBRC 1967.</title>
        <authorList>
            <person name="Ichikawa N."/>
            <person name="Sato H."/>
            <person name="Tonouchi N."/>
        </authorList>
    </citation>
    <scope>NUCLEOTIDE SEQUENCE</scope>
    <source>
        <strain evidence="1">NBRC 1967</strain>
    </source>
</reference>
<dbReference type="EMBL" id="BSXV01000611">
    <property type="protein sequence ID" value="GME89841.1"/>
    <property type="molecule type" value="Genomic_DNA"/>
</dbReference>
<protein>
    <submittedName>
        <fullName evidence="1">Unnamed protein product</fullName>
    </submittedName>
</protein>
<gene>
    <name evidence="1" type="ORF">Cboi01_000158400</name>
</gene>
<sequence length="630" mass="72667">MDPRTRHKNYPSFLRNIPSINDFKFDKVIGFVPPNKDKRLIKIAKEINESNIAPHQKIKYYSSTSSMTGVLKHFHYLLSGDRPAYTDCFSRSIPNTNSSLTGSIKNPEFTVVELQDKNEKIYSVDSDKSASFEIVLSLLGHLLELQFTSSKKEFSKFLKSSNIEPDLAESAYHYAKLGNFLMRSQLDAYSPDLPGTGVFDLKTRAVCAVRYDLAHSDFHPTDYSITKQFGLYESFERELFDLARSTMLKYTFQARIGNMDGIFLAYHNIRKTFGFQYIPQSFMDHIFHGYEHSEPSSNYRNEKRPSTDIGHDPSKIPHEALDDYLDEIANFKLSHYQDSREVLSTYMAEFEFQTSVKLWQDVMDLIVEKTKGNPFRMITSFRQNYSFSEESEDTGRNFVEVLVTLLDDNSTSDLKKLGKEISDQNKEIIETKQEIDRFGEGDEADEDNILVSENTHDTKAKMSESTKGKDDQSELLTEKFKKAWGHRHSKLKDFKRINKAILEKSLNSKNKSFMFLISTDHYFNGSLSSDKYPTPPLDAVVDKNFKWEIDYQITEVTDEQVFKSRFIKHVSDVARSTPGYIVNDHIVEDNKHYHDKNATKKQRVLRAYGARGASREDIALNKSNLEVTSK</sequence>
<organism evidence="1 2">
    <name type="scientific">Candida boidinii</name>
    <name type="common">Yeast</name>
    <dbReference type="NCBI Taxonomy" id="5477"/>
    <lineage>
        <taxon>Eukaryota</taxon>
        <taxon>Fungi</taxon>
        <taxon>Dikarya</taxon>
        <taxon>Ascomycota</taxon>
        <taxon>Saccharomycotina</taxon>
        <taxon>Pichiomycetes</taxon>
        <taxon>Pichiales</taxon>
        <taxon>Pichiaceae</taxon>
        <taxon>Ogataea</taxon>
        <taxon>Ogataea/Candida clade</taxon>
    </lineage>
</organism>
<keyword evidence="2" id="KW-1185">Reference proteome</keyword>
<evidence type="ECO:0000313" key="2">
    <source>
        <dbReference type="Proteomes" id="UP001165101"/>
    </source>
</evidence>